<protein>
    <recommendedName>
        <fullName evidence="5">Yeast cell wall synthesis Kre9/Knh1-like N-terminal domain-containing protein</fullName>
    </recommendedName>
</protein>
<feature type="domain" description="Yeast cell wall synthesis Kre9/Knh1-like N-terminal" evidence="5">
    <location>
        <begin position="27"/>
        <end position="132"/>
    </location>
</feature>
<evidence type="ECO:0000256" key="3">
    <source>
        <dbReference type="SAM" id="Phobius"/>
    </source>
</evidence>
<dbReference type="GO" id="GO:0005576">
    <property type="term" value="C:extracellular region"/>
    <property type="evidence" value="ECO:0007669"/>
    <property type="project" value="TreeGrafter"/>
</dbReference>
<dbReference type="GO" id="GO:0006078">
    <property type="term" value="P:(1-&gt;6)-beta-D-glucan biosynthetic process"/>
    <property type="evidence" value="ECO:0007669"/>
    <property type="project" value="InterPro"/>
</dbReference>
<dbReference type="InterPro" id="IPR018466">
    <property type="entry name" value="Kre9/Knh1-like_N"/>
</dbReference>
<dbReference type="AlphaFoldDB" id="A0A6A6PMG9"/>
<name>A0A6A6PMG9_9PEZI</name>
<organism evidence="6 7">
    <name type="scientific">Neohortaea acidophila</name>
    <dbReference type="NCBI Taxonomy" id="245834"/>
    <lineage>
        <taxon>Eukaryota</taxon>
        <taxon>Fungi</taxon>
        <taxon>Dikarya</taxon>
        <taxon>Ascomycota</taxon>
        <taxon>Pezizomycotina</taxon>
        <taxon>Dothideomycetes</taxon>
        <taxon>Dothideomycetidae</taxon>
        <taxon>Mycosphaerellales</taxon>
        <taxon>Teratosphaeriaceae</taxon>
        <taxon>Neohortaea</taxon>
    </lineage>
</organism>
<dbReference type="PANTHER" id="PTHR28154">
    <property type="entry name" value="CELL WALL SYNTHESIS PROTEIN KNH1-RELATED"/>
    <property type="match status" value="1"/>
</dbReference>
<feature type="signal peptide" evidence="4">
    <location>
        <begin position="1"/>
        <end position="21"/>
    </location>
</feature>
<sequence length="354" mass="37221">MLLRHLTFRSLLFLALPLAYADVEFTSPAAGTTIPVGPIEVAWKDSGLPPAIAELTGYILELMVGGNEASGMANMLPIQSFAVGRLFTNGSSLQATIDPGVASTVENGFFLRITSTSINTGVVINYSDRFTITGLTGVTPSLYRNAALALNGNTNGPPRGGNAQALTSSTPQPTSSATQNPKQTITVTAATKVNPTSALPQPHIDHGSSLGMGAIAGIVIGVLVLVISLFSLAAWFLLRRRRRSSEHPRPEIKIVRSQDSVTTLSELSADGRVVEIGAGVPPPEMDSTTVRAELEGDLIQWPSPRTPSRGNSFGPLGTWGRSPLTPIAPSITGDETLHGTFDYLGTPTTPSSRI</sequence>
<keyword evidence="3" id="KW-0812">Transmembrane</keyword>
<dbReference type="RefSeq" id="XP_033587819.1">
    <property type="nucleotide sequence ID" value="XM_033734154.1"/>
</dbReference>
<dbReference type="GO" id="GO:0042546">
    <property type="term" value="P:cell wall biogenesis"/>
    <property type="evidence" value="ECO:0007669"/>
    <property type="project" value="InterPro"/>
</dbReference>
<dbReference type="Pfam" id="PF10342">
    <property type="entry name" value="Kre9_KNH"/>
    <property type="match status" value="1"/>
</dbReference>
<evidence type="ECO:0000256" key="2">
    <source>
        <dbReference type="SAM" id="MobiDB-lite"/>
    </source>
</evidence>
<reference evidence="6" key="1">
    <citation type="journal article" date="2020" name="Stud. Mycol.">
        <title>101 Dothideomycetes genomes: a test case for predicting lifestyles and emergence of pathogens.</title>
        <authorList>
            <person name="Haridas S."/>
            <person name="Albert R."/>
            <person name="Binder M."/>
            <person name="Bloem J."/>
            <person name="Labutti K."/>
            <person name="Salamov A."/>
            <person name="Andreopoulos B."/>
            <person name="Baker S."/>
            <person name="Barry K."/>
            <person name="Bills G."/>
            <person name="Bluhm B."/>
            <person name="Cannon C."/>
            <person name="Castanera R."/>
            <person name="Culley D."/>
            <person name="Daum C."/>
            <person name="Ezra D."/>
            <person name="Gonzalez J."/>
            <person name="Henrissat B."/>
            <person name="Kuo A."/>
            <person name="Liang C."/>
            <person name="Lipzen A."/>
            <person name="Lutzoni F."/>
            <person name="Magnuson J."/>
            <person name="Mondo S."/>
            <person name="Nolan M."/>
            <person name="Ohm R."/>
            <person name="Pangilinan J."/>
            <person name="Park H.-J."/>
            <person name="Ramirez L."/>
            <person name="Alfaro M."/>
            <person name="Sun H."/>
            <person name="Tritt A."/>
            <person name="Yoshinaga Y."/>
            <person name="Zwiers L.-H."/>
            <person name="Turgeon B."/>
            <person name="Goodwin S."/>
            <person name="Spatafora J."/>
            <person name="Crous P."/>
            <person name="Grigoriev I."/>
        </authorList>
    </citation>
    <scope>NUCLEOTIDE SEQUENCE</scope>
    <source>
        <strain evidence="6">CBS 113389</strain>
    </source>
</reference>
<dbReference type="GeneID" id="54475156"/>
<dbReference type="PANTHER" id="PTHR28154:SF1">
    <property type="entry name" value="CELL WALL SYNTHESIS PROTEIN KNH1-RELATED"/>
    <property type="match status" value="1"/>
</dbReference>
<keyword evidence="1 4" id="KW-0732">Signal</keyword>
<keyword evidence="3" id="KW-0472">Membrane</keyword>
<evidence type="ECO:0000256" key="4">
    <source>
        <dbReference type="SAM" id="SignalP"/>
    </source>
</evidence>
<accession>A0A6A6PMG9</accession>
<evidence type="ECO:0000259" key="5">
    <source>
        <dbReference type="Pfam" id="PF10342"/>
    </source>
</evidence>
<dbReference type="EMBL" id="MU001638">
    <property type="protein sequence ID" value="KAF2481249.1"/>
    <property type="molecule type" value="Genomic_DNA"/>
</dbReference>
<evidence type="ECO:0000313" key="6">
    <source>
        <dbReference type="EMBL" id="KAF2481249.1"/>
    </source>
</evidence>
<feature type="compositionally biased region" description="Low complexity" evidence="2">
    <location>
        <begin position="153"/>
        <end position="179"/>
    </location>
</feature>
<dbReference type="OrthoDB" id="2432613at2759"/>
<feature type="region of interest" description="Disordered" evidence="2">
    <location>
        <begin position="153"/>
        <end position="182"/>
    </location>
</feature>
<feature type="chain" id="PRO_5025331996" description="Yeast cell wall synthesis Kre9/Knh1-like N-terminal domain-containing protein" evidence="4">
    <location>
        <begin position="22"/>
        <end position="354"/>
    </location>
</feature>
<evidence type="ECO:0000313" key="7">
    <source>
        <dbReference type="Proteomes" id="UP000799767"/>
    </source>
</evidence>
<feature type="transmembrane region" description="Helical" evidence="3">
    <location>
        <begin position="210"/>
        <end position="238"/>
    </location>
</feature>
<gene>
    <name evidence="6" type="ORF">BDY17DRAFT_300962</name>
</gene>
<keyword evidence="7" id="KW-1185">Reference proteome</keyword>
<evidence type="ECO:0000256" key="1">
    <source>
        <dbReference type="ARBA" id="ARBA00022729"/>
    </source>
</evidence>
<dbReference type="Proteomes" id="UP000799767">
    <property type="component" value="Unassembled WGS sequence"/>
</dbReference>
<keyword evidence="3" id="KW-1133">Transmembrane helix</keyword>
<feature type="region of interest" description="Disordered" evidence="2">
    <location>
        <begin position="300"/>
        <end position="319"/>
    </location>
</feature>
<dbReference type="InterPro" id="IPR045328">
    <property type="entry name" value="Kre9/Knh1"/>
</dbReference>
<proteinExistence type="predicted"/>
<dbReference type="GO" id="GO:0031505">
    <property type="term" value="P:fungal-type cell wall organization"/>
    <property type="evidence" value="ECO:0007669"/>
    <property type="project" value="TreeGrafter"/>
</dbReference>